<evidence type="ECO:0000313" key="1">
    <source>
        <dbReference type="EMBL" id="EFV01194.1"/>
    </source>
</evidence>
<dbReference type="AlphaFoldDB" id="E6MI42"/>
<dbReference type="EMBL" id="AEQN01000022">
    <property type="protein sequence ID" value="EFV01194.1"/>
    <property type="molecule type" value="Genomic_DNA"/>
</dbReference>
<sequence length="109" mass="12675">MKKFTEKEFHFVMPRKRRVSRNENWGLTWASVTAVCPGPVRTAFFKTAEKVHRRAAFKNRFMADPEKVAAKAYRDAMAGRAVSVYGTAIKLLRLMTKLLPMRLLVWMQK</sequence>
<dbReference type="Proteomes" id="UP000004754">
    <property type="component" value="Unassembled WGS sequence"/>
</dbReference>
<accession>E6MI42</accession>
<dbReference type="STRING" id="887929.HMP0721_1575"/>
<protein>
    <submittedName>
        <fullName evidence="1">Uncharacterized protein</fullName>
    </submittedName>
</protein>
<comment type="caution">
    <text evidence="1">The sequence shown here is derived from an EMBL/GenBank/DDBJ whole genome shotgun (WGS) entry which is preliminary data.</text>
</comment>
<name>E6MI42_9FIRM</name>
<gene>
    <name evidence="1" type="ORF">HMP0721_1575</name>
</gene>
<evidence type="ECO:0000313" key="2">
    <source>
        <dbReference type="Proteomes" id="UP000004754"/>
    </source>
</evidence>
<organism evidence="1 2">
    <name type="scientific">Pseudoramibacter alactolyticus ATCC 23263</name>
    <dbReference type="NCBI Taxonomy" id="887929"/>
    <lineage>
        <taxon>Bacteria</taxon>
        <taxon>Bacillati</taxon>
        <taxon>Bacillota</taxon>
        <taxon>Clostridia</taxon>
        <taxon>Eubacteriales</taxon>
        <taxon>Eubacteriaceae</taxon>
        <taxon>Pseudoramibacter</taxon>
    </lineage>
</organism>
<dbReference type="HOGENOM" id="CLU_2181607_0_0_9"/>
<dbReference type="InterPro" id="IPR036291">
    <property type="entry name" value="NAD(P)-bd_dom_sf"/>
</dbReference>
<keyword evidence="2" id="KW-1185">Reference proteome</keyword>
<dbReference type="Gene3D" id="3.40.50.720">
    <property type="entry name" value="NAD(P)-binding Rossmann-like Domain"/>
    <property type="match status" value="1"/>
</dbReference>
<proteinExistence type="predicted"/>
<dbReference type="SUPFAM" id="SSF51735">
    <property type="entry name" value="NAD(P)-binding Rossmann-fold domains"/>
    <property type="match status" value="1"/>
</dbReference>
<reference evidence="1 2" key="1">
    <citation type="submission" date="2010-12" db="EMBL/GenBank/DDBJ databases">
        <authorList>
            <person name="Muzny D."/>
            <person name="Qin X."/>
            <person name="Deng J."/>
            <person name="Jiang H."/>
            <person name="Liu Y."/>
            <person name="Qu J."/>
            <person name="Song X.-Z."/>
            <person name="Zhang L."/>
            <person name="Thornton R."/>
            <person name="Coyle M."/>
            <person name="Francisco L."/>
            <person name="Jackson L."/>
            <person name="Javaid M."/>
            <person name="Korchina V."/>
            <person name="Kovar C."/>
            <person name="Mata R."/>
            <person name="Mathew T."/>
            <person name="Ngo R."/>
            <person name="Nguyen L."/>
            <person name="Nguyen N."/>
            <person name="Okwuonu G."/>
            <person name="Ongeri F."/>
            <person name="Pham C."/>
            <person name="Simmons D."/>
            <person name="Wilczek-Boney K."/>
            <person name="Hale W."/>
            <person name="Jakkamsetti A."/>
            <person name="Pham P."/>
            <person name="Ruth R."/>
            <person name="San Lucas F."/>
            <person name="Warren J."/>
            <person name="Zhang J."/>
            <person name="Zhao Z."/>
            <person name="Zhou C."/>
            <person name="Zhu D."/>
            <person name="Lee S."/>
            <person name="Bess C."/>
            <person name="Blankenburg K."/>
            <person name="Forbes L."/>
            <person name="Fu Q."/>
            <person name="Gubbala S."/>
            <person name="Hirani K."/>
            <person name="Jayaseelan J.C."/>
            <person name="Lara F."/>
            <person name="Munidasa M."/>
            <person name="Palculict T."/>
            <person name="Patil S."/>
            <person name="Pu L.-L."/>
            <person name="Saada N."/>
            <person name="Tang L."/>
            <person name="Weissenberger G."/>
            <person name="Zhu Y."/>
            <person name="Hemphill L."/>
            <person name="Shang Y."/>
            <person name="Youmans B."/>
            <person name="Ayvaz T."/>
            <person name="Ross M."/>
            <person name="Santibanez J."/>
            <person name="Aqrawi P."/>
            <person name="Gross S."/>
            <person name="Joshi V."/>
            <person name="Fowler G."/>
            <person name="Nazareth L."/>
            <person name="Reid J."/>
            <person name="Worley K."/>
            <person name="Petrosino J."/>
            <person name="Highlander S."/>
            <person name="Gibbs R."/>
        </authorList>
    </citation>
    <scope>NUCLEOTIDE SEQUENCE [LARGE SCALE GENOMIC DNA]</scope>
    <source>
        <strain evidence="1 2">ATCC 23263</strain>
    </source>
</reference>